<dbReference type="InterPro" id="IPR000835">
    <property type="entry name" value="HTH_MarR-typ"/>
</dbReference>
<accession>A0A928KTB3</accession>
<dbReference type="InterPro" id="IPR039422">
    <property type="entry name" value="MarR/SlyA-like"/>
</dbReference>
<evidence type="ECO:0000259" key="1">
    <source>
        <dbReference type="PROSITE" id="PS50995"/>
    </source>
</evidence>
<dbReference type="InterPro" id="IPR036388">
    <property type="entry name" value="WH-like_DNA-bd_sf"/>
</dbReference>
<dbReference type="SMART" id="SM00347">
    <property type="entry name" value="HTH_MARR"/>
    <property type="match status" value="1"/>
</dbReference>
<dbReference type="PANTHER" id="PTHR33164:SF43">
    <property type="entry name" value="HTH-TYPE TRANSCRIPTIONAL REPRESSOR YETL"/>
    <property type="match status" value="1"/>
</dbReference>
<dbReference type="PRINTS" id="PR00598">
    <property type="entry name" value="HTHMARR"/>
</dbReference>
<dbReference type="EMBL" id="SVNY01000004">
    <property type="protein sequence ID" value="MBE6833628.1"/>
    <property type="molecule type" value="Genomic_DNA"/>
</dbReference>
<comment type="caution">
    <text evidence="2">The sequence shown here is derived from an EMBL/GenBank/DDBJ whole genome shotgun (WGS) entry which is preliminary data.</text>
</comment>
<dbReference type="Pfam" id="PF01047">
    <property type="entry name" value="MarR"/>
    <property type="match status" value="1"/>
</dbReference>
<dbReference type="PROSITE" id="PS50995">
    <property type="entry name" value="HTH_MARR_2"/>
    <property type="match status" value="1"/>
</dbReference>
<dbReference type="InterPro" id="IPR036390">
    <property type="entry name" value="WH_DNA-bd_sf"/>
</dbReference>
<sequence length="149" mass="17175">MKFQNCINYLLTISQHEVFQNFFARLSPMGITPGQYGVLNYLWEKGPTTPKEIARYLRLENSTISGVLDRMQRRGLIDRVVDPNNRRSILVVAMPAAQAIKDDVLKTVDELNLEILQDFTPEEKEVLMKALCRIGRIEDEEPNENRGRP</sequence>
<dbReference type="SUPFAM" id="SSF46785">
    <property type="entry name" value="Winged helix' DNA-binding domain"/>
    <property type="match status" value="1"/>
</dbReference>
<evidence type="ECO:0000313" key="2">
    <source>
        <dbReference type="EMBL" id="MBE6833628.1"/>
    </source>
</evidence>
<feature type="domain" description="HTH marR-type" evidence="1">
    <location>
        <begin position="1"/>
        <end position="136"/>
    </location>
</feature>
<dbReference type="PANTHER" id="PTHR33164">
    <property type="entry name" value="TRANSCRIPTIONAL REGULATOR, MARR FAMILY"/>
    <property type="match status" value="1"/>
</dbReference>
<dbReference type="Proteomes" id="UP000754750">
    <property type="component" value="Unassembled WGS sequence"/>
</dbReference>
<evidence type="ECO:0000313" key="3">
    <source>
        <dbReference type="Proteomes" id="UP000754750"/>
    </source>
</evidence>
<organism evidence="2 3">
    <name type="scientific">Faecalispora sporosphaeroides</name>
    <dbReference type="NCBI Taxonomy" id="1549"/>
    <lineage>
        <taxon>Bacteria</taxon>
        <taxon>Bacillati</taxon>
        <taxon>Bacillota</taxon>
        <taxon>Clostridia</taxon>
        <taxon>Eubacteriales</taxon>
        <taxon>Oscillospiraceae</taxon>
        <taxon>Faecalispora</taxon>
    </lineage>
</organism>
<proteinExistence type="predicted"/>
<dbReference type="GO" id="GO:0003700">
    <property type="term" value="F:DNA-binding transcription factor activity"/>
    <property type="evidence" value="ECO:0007669"/>
    <property type="project" value="InterPro"/>
</dbReference>
<reference evidence="2" key="1">
    <citation type="submission" date="2019-04" db="EMBL/GenBank/DDBJ databases">
        <title>Evolution of Biomass-Degrading Anaerobic Consortia Revealed by Metagenomics.</title>
        <authorList>
            <person name="Peng X."/>
        </authorList>
    </citation>
    <scope>NUCLEOTIDE SEQUENCE</scope>
    <source>
        <strain evidence="2">SIG551</strain>
    </source>
</reference>
<protein>
    <submittedName>
        <fullName evidence="2">MarR family transcriptional regulator</fullName>
    </submittedName>
</protein>
<name>A0A928KTB3_9FIRM</name>
<dbReference type="AlphaFoldDB" id="A0A928KTB3"/>
<dbReference type="RefSeq" id="WP_020072344.1">
    <property type="nucleotide sequence ID" value="NZ_JBKWRC010000002.1"/>
</dbReference>
<gene>
    <name evidence="2" type="ORF">E7512_08625</name>
</gene>
<dbReference type="GO" id="GO:0006950">
    <property type="term" value="P:response to stress"/>
    <property type="evidence" value="ECO:0007669"/>
    <property type="project" value="TreeGrafter"/>
</dbReference>
<dbReference type="Gene3D" id="1.10.10.10">
    <property type="entry name" value="Winged helix-like DNA-binding domain superfamily/Winged helix DNA-binding domain"/>
    <property type="match status" value="1"/>
</dbReference>